<protein>
    <submittedName>
        <fullName evidence="2 3">Dynein heavy chain family protein</fullName>
    </submittedName>
</protein>
<accession>A0A084WIR6</accession>
<evidence type="ECO:0000313" key="3">
    <source>
        <dbReference type="EnsemblMetazoa" id="ASIC018165-PA"/>
    </source>
</evidence>
<evidence type="ECO:0000256" key="1">
    <source>
        <dbReference type="SAM" id="MobiDB-lite"/>
    </source>
</evidence>
<gene>
    <name evidence="2" type="ORF">ZHAS_00018165</name>
</gene>
<reference evidence="3" key="2">
    <citation type="submission" date="2020-05" db="UniProtKB">
        <authorList>
            <consortium name="EnsemblMetazoa"/>
        </authorList>
    </citation>
    <scope>IDENTIFICATION</scope>
</reference>
<dbReference type="Proteomes" id="UP000030765">
    <property type="component" value="Unassembled WGS sequence"/>
</dbReference>
<name>A0A084WIR6_ANOSI</name>
<sequence>MPNERKYGPEMNQTETESMAYRTDDSRQTPNGRKASEAKEQMFVLPFCDCVAMTLSRCQGGLDRGEKTTSCLCECS</sequence>
<evidence type="ECO:0000313" key="2">
    <source>
        <dbReference type="EMBL" id="KFB50110.1"/>
    </source>
</evidence>
<dbReference type="VEuPathDB" id="VectorBase:ASIC018165"/>
<dbReference type="EMBL" id="KE525347">
    <property type="protein sequence ID" value="KFB50110.1"/>
    <property type="molecule type" value="Genomic_DNA"/>
</dbReference>
<reference evidence="2 4" key="1">
    <citation type="journal article" date="2014" name="BMC Genomics">
        <title>Genome sequence of Anopheles sinensis provides insight into genetics basis of mosquito competence for malaria parasites.</title>
        <authorList>
            <person name="Zhou D."/>
            <person name="Zhang D."/>
            <person name="Ding G."/>
            <person name="Shi L."/>
            <person name="Hou Q."/>
            <person name="Ye Y."/>
            <person name="Xu Y."/>
            <person name="Zhou H."/>
            <person name="Xiong C."/>
            <person name="Li S."/>
            <person name="Yu J."/>
            <person name="Hong S."/>
            <person name="Yu X."/>
            <person name="Zou P."/>
            <person name="Chen C."/>
            <person name="Chang X."/>
            <person name="Wang W."/>
            <person name="Lv Y."/>
            <person name="Sun Y."/>
            <person name="Ma L."/>
            <person name="Shen B."/>
            <person name="Zhu C."/>
        </authorList>
    </citation>
    <scope>NUCLEOTIDE SEQUENCE [LARGE SCALE GENOMIC DNA]</scope>
</reference>
<feature type="region of interest" description="Disordered" evidence="1">
    <location>
        <begin position="1"/>
        <end position="37"/>
    </location>
</feature>
<proteinExistence type="predicted"/>
<dbReference type="EMBL" id="ATLV01023945">
    <property type="status" value="NOT_ANNOTATED_CDS"/>
    <property type="molecule type" value="Genomic_DNA"/>
</dbReference>
<dbReference type="AlphaFoldDB" id="A0A084WIR6"/>
<keyword evidence="4" id="KW-1185">Reference proteome</keyword>
<organism evidence="2">
    <name type="scientific">Anopheles sinensis</name>
    <name type="common">Mosquito</name>
    <dbReference type="NCBI Taxonomy" id="74873"/>
    <lineage>
        <taxon>Eukaryota</taxon>
        <taxon>Metazoa</taxon>
        <taxon>Ecdysozoa</taxon>
        <taxon>Arthropoda</taxon>
        <taxon>Hexapoda</taxon>
        <taxon>Insecta</taxon>
        <taxon>Pterygota</taxon>
        <taxon>Neoptera</taxon>
        <taxon>Endopterygota</taxon>
        <taxon>Diptera</taxon>
        <taxon>Nematocera</taxon>
        <taxon>Culicoidea</taxon>
        <taxon>Culicidae</taxon>
        <taxon>Anophelinae</taxon>
        <taxon>Anopheles</taxon>
    </lineage>
</organism>
<evidence type="ECO:0000313" key="4">
    <source>
        <dbReference type="Proteomes" id="UP000030765"/>
    </source>
</evidence>
<dbReference type="EnsemblMetazoa" id="ASIC018165-RA">
    <property type="protein sequence ID" value="ASIC018165-PA"/>
    <property type="gene ID" value="ASIC018165"/>
</dbReference>